<evidence type="ECO:0000313" key="5">
    <source>
        <dbReference type="Proteomes" id="UP000028545"/>
    </source>
</evidence>
<dbReference type="RefSeq" id="XP_016644404.1">
    <property type="nucleotide sequence ID" value="XM_016786398.1"/>
</dbReference>
<evidence type="ECO:0000256" key="2">
    <source>
        <dbReference type="SAM" id="MobiDB-lite"/>
    </source>
</evidence>
<evidence type="ECO:0000313" key="4">
    <source>
        <dbReference type="EMBL" id="KEZ44605.1"/>
    </source>
</evidence>
<keyword evidence="5" id="KW-1185">Reference proteome</keyword>
<feature type="domain" description="Ubiquitin-like" evidence="3">
    <location>
        <begin position="399"/>
        <end position="471"/>
    </location>
</feature>
<dbReference type="CDD" id="cd17080">
    <property type="entry name" value="Ubl_SLD2_Esc2_like"/>
    <property type="match status" value="1"/>
</dbReference>
<feature type="region of interest" description="Disordered" evidence="2">
    <location>
        <begin position="1"/>
        <end position="185"/>
    </location>
</feature>
<dbReference type="VEuPathDB" id="FungiDB:SAPIO_CDS3645"/>
<dbReference type="HOGENOM" id="CLU_032739_1_0_1"/>
<dbReference type="OrthoDB" id="3365399at2759"/>
<protein>
    <recommendedName>
        <fullName evidence="3">Ubiquitin-like domain-containing protein</fullName>
    </recommendedName>
</protein>
<reference evidence="4 5" key="1">
    <citation type="journal article" date="2014" name="Genome Announc.">
        <title>Draft genome sequence of the pathogenic fungus Scedosporium apiospermum.</title>
        <authorList>
            <person name="Vandeputte P."/>
            <person name="Ghamrawi S."/>
            <person name="Rechenmann M."/>
            <person name="Iltis A."/>
            <person name="Giraud S."/>
            <person name="Fleury M."/>
            <person name="Thornton C."/>
            <person name="Delhaes L."/>
            <person name="Meyer W."/>
            <person name="Papon N."/>
            <person name="Bouchara J.P."/>
        </authorList>
    </citation>
    <scope>NUCLEOTIDE SEQUENCE [LARGE SCALE GENOMIC DNA]</scope>
    <source>
        <strain evidence="4 5">IHEM 14462</strain>
    </source>
</reference>
<evidence type="ECO:0000256" key="1">
    <source>
        <dbReference type="SAM" id="Coils"/>
    </source>
</evidence>
<sequence>MGDSTSNKKRLPFKPTALRKKPPPASTEKPSKDEEDDLALFKRSREILPMVAAEAERRAQKEKADRDARRRRRSETEEENTPEAGQNAEARTPGSSQKKRRTSRTVDHDTEGIYEKAIRESPTPSTRLFQRNQSGISQATTDLSSNSGLDSGIISASSTQPVPAFSSPTPDLSRITPQPANVIDDDDDFVILDSPVAPAKGKEKEEEEEGISIVEDTARSSFREDEEDPELQKYVQAAQERKRQLEKEQEQEQVLAKKNFTVEVVSDIPYTHAAGPCVFKHFANDPLKQVRETWCAIMQMHKIDVVANDVFLTWRENRLYNTTTLQGLGISILGNNQLYSKSGGREGFSEDRKRVILEAWTEDLFEQHRREKERERLRLLGELDEGVPVAAEPEPEEKFKVTMRPKQGDSVKVSATASSTVSVLIEKFRAKRHIPQDVKISIYFDGEKLGDEITLQEADIGDEDQVEVHMG</sequence>
<dbReference type="InterPro" id="IPR000626">
    <property type="entry name" value="Ubiquitin-like_dom"/>
</dbReference>
<proteinExistence type="predicted"/>
<dbReference type="InterPro" id="IPR022617">
    <property type="entry name" value="Rad60/SUMO-like_dom"/>
</dbReference>
<accession>A0A084GB93</accession>
<feature type="compositionally biased region" description="Basic and acidic residues" evidence="2">
    <location>
        <begin position="54"/>
        <end position="68"/>
    </location>
</feature>
<feature type="compositionally biased region" description="Polar residues" evidence="2">
    <location>
        <begin position="122"/>
        <end position="179"/>
    </location>
</feature>
<dbReference type="AlphaFoldDB" id="A0A084GB93"/>
<feature type="compositionally biased region" description="Basic residues" evidence="2">
    <location>
        <begin position="7"/>
        <end position="22"/>
    </location>
</feature>
<dbReference type="KEGG" id="sapo:SAPIO_CDS3645"/>
<evidence type="ECO:0000259" key="3">
    <source>
        <dbReference type="PROSITE" id="PS50053"/>
    </source>
</evidence>
<organism evidence="4 5">
    <name type="scientific">Pseudallescheria apiosperma</name>
    <name type="common">Scedosporium apiospermum</name>
    <dbReference type="NCBI Taxonomy" id="563466"/>
    <lineage>
        <taxon>Eukaryota</taxon>
        <taxon>Fungi</taxon>
        <taxon>Dikarya</taxon>
        <taxon>Ascomycota</taxon>
        <taxon>Pezizomycotina</taxon>
        <taxon>Sordariomycetes</taxon>
        <taxon>Hypocreomycetidae</taxon>
        <taxon>Microascales</taxon>
        <taxon>Microascaceae</taxon>
        <taxon>Scedosporium</taxon>
    </lineage>
</organism>
<dbReference type="PROSITE" id="PS50053">
    <property type="entry name" value="UBIQUITIN_2"/>
    <property type="match status" value="1"/>
</dbReference>
<dbReference type="Gene3D" id="3.10.20.90">
    <property type="entry name" value="Phosphatidylinositol 3-kinase Catalytic Subunit, Chain A, domain 1"/>
    <property type="match status" value="1"/>
</dbReference>
<feature type="region of interest" description="Disordered" evidence="2">
    <location>
        <begin position="198"/>
        <end position="228"/>
    </location>
</feature>
<keyword evidence="1" id="KW-0175">Coiled coil</keyword>
<dbReference type="Proteomes" id="UP000028545">
    <property type="component" value="Unassembled WGS sequence"/>
</dbReference>
<gene>
    <name evidence="4" type="ORF">SAPIO_CDS3645</name>
</gene>
<dbReference type="GeneID" id="27722717"/>
<feature type="compositionally biased region" description="Basic and acidic residues" evidence="2">
    <location>
        <begin position="104"/>
        <end position="119"/>
    </location>
</feature>
<name>A0A084GB93_PSEDA</name>
<dbReference type="EMBL" id="JOWA01000088">
    <property type="protein sequence ID" value="KEZ44605.1"/>
    <property type="molecule type" value="Genomic_DNA"/>
</dbReference>
<dbReference type="OMA" id="VHMEAVT"/>
<dbReference type="SUPFAM" id="SSF54236">
    <property type="entry name" value="Ubiquitin-like"/>
    <property type="match status" value="1"/>
</dbReference>
<feature type="coiled-coil region" evidence="1">
    <location>
        <begin position="231"/>
        <end position="258"/>
    </location>
</feature>
<dbReference type="InterPro" id="IPR029071">
    <property type="entry name" value="Ubiquitin-like_domsf"/>
</dbReference>
<dbReference type="SMART" id="SM00213">
    <property type="entry name" value="UBQ"/>
    <property type="match status" value="1"/>
</dbReference>
<comment type="caution">
    <text evidence="4">The sequence shown here is derived from an EMBL/GenBank/DDBJ whole genome shotgun (WGS) entry which is preliminary data.</text>
</comment>
<dbReference type="Pfam" id="PF11976">
    <property type="entry name" value="Rad60-SLD"/>
    <property type="match status" value="1"/>
</dbReference>